<accession>A0A939FWR2</accession>
<evidence type="ECO:0000256" key="1">
    <source>
        <dbReference type="SAM" id="MobiDB-lite"/>
    </source>
</evidence>
<feature type="compositionally biased region" description="Basic and acidic residues" evidence="1">
    <location>
        <begin position="33"/>
        <end position="53"/>
    </location>
</feature>
<comment type="caution">
    <text evidence="2">The sequence shown here is derived from an EMBL/GenBank/DDBJ whole genome shotgun (WGS) entry which is preliminary data.</text>
</comment>
<evidence type="ECO:0000313" key="2">
    <source>
        <dbReference type="EMBL" id="MBO0662161.1"/>
    </source>
</evidence>
<proteinExistence type="predicted"/>
<keyword evidence="3" id="KW-1185">Reference proteome</keyword>
<gene>
    <name evidence="2" type="ORF">J1C48_06210</name>
</gene>
<protein>
    <submittedName>
        <fullName evidence="2">Uncharacterized protein</fullName>
    </submittedName>
</protein>
<reference evidence="2" key="1">
    <citation type="submission" date="2021-03" db="EMBL/GenBank/DDBJ databases">
        <title>Whole genome sequence of Jiella sp. CQZ9-1.</title>
        <authorList>
            <person name="Tuo L."/>
        </authorList>
    </citation>
    <scope>NUCLEOTIDE SEQUENCE</scope>
    <source>
        <strain evidence="2">CQZ9-1</strain>
    </source>
</reference>
<dbReference type="Proteomes" id="UP000664122">
    <property type="component" value="Unassembled WGS sequence"/>
</dbReference>
<organism evidence="2 3">
    <name type="scientific">Jiella flava</name>
    <dbReference type="NCBI Taxonomy" id="2816857"/>
    <lineage>
        <taxon>Bacteria</taxon>
        <taxon>Pseudomonadati</taxon>
        <taxon>Pseudomonadota</taxon>
        <taxon>Alphaproteobacteria</taxon>
        <taxon>Hyphomicrobiales</taxon>
        <taxon>Aurantimonadaceae</taxon>
        <taxon>Jiella</taxon>
    </lineage>
</organism>
<dbReference type="RefSeq" id="WP_207256937.1">
    <property type="nucleotide sequence ID" value="NZ_JAFMPP010000004.1"/>
</dbReference>
<name>A0A939FWR2_9HYPH</name>
<evidence type="ECO:0000313" key="3">
    <source>
        <dbReference type="Proteomes" id="UP000664122"/>
    </source>
</evidence>
<dbReference type="AlphaFoldDB" id="A0A939FWR2"/>
<dbReference type="EMBL" id="JAFMPP010000004">
    <property type="protein sequence ID" value="MBO0662161.1"/>
    <property type="molecule type" value="Genomic_DNA"/>
</dbReference>
<feature type="region of interest" description="Disordered" evidence="1">
    <location>
        <begin position="1"/>
        <end position="61"/>
    </location>
</feature>
<feature type="compositionally biased region" description="Acidic residues" evidence="1">
    <location>
        <begin position="19"/>
        <end position="32"/>
    </location>
</feature>
<sequence>MDMLLKAAKRTGSDKPAEPYDDPEVEEIDAFVDLEKKRNAEREHRGDVPDKPAKNRGSARR</sequence>